<sequence>MEKCIRCKKTDKKGQSSDVEISLNSEELKNLCDDCSKVINNFFSAYYNCRTAAREFGTEETGNIQIRQESNNAYQLSSGGYFCHLVNLNELFFERRVERVFDKEEMKQKLINAYQNRSKNKKITEMLQAYGEMSIKELGKDYRPVLIISNNERNENGDSVVALPTTTQDVENTSPTEVFINNTPDNGLDYPKKKLGVAVLTMLELNARKLEIKSGMKKGPFAVLAKEIAKDSTKLLQVEEKNSRKLIIEKCRSRYFLYLATAIITPESVSGGKAKPIVISFNQRQKINNQCVIYIADNQDKERRYRLKNHPRLKNFFAITEMDEEDWQTLLSFVNEKAGKETKREKAQIKLGKKLTQKQELKKQVVILIASGEEYLDQINQCLTELKKNSRKETKDKSIIKIVMSKFILNGKLDIEPLISTRDFLQKGLKKAKNEFEIAETVRGILQKYPHSFYAYGSRVKGEARRLSDLDICYYENIPLSTLSEIKEEFEESSLPFEVELIDLPIRGCGESQIYQTAVNQDEVGNRVYEYLVRKISIKGYYWSDNGFDQIIRELVQDFRKEQGEKQYQQELELFKQLGGDEYIHHQAQTYLTYDLLRKVYPELVA</sequence>
<proteinExistence type="predicted"/>
<evidence type="ECO:0000259" key="1">
    <source>
        <dbReference type="Pfam" id="PF18765"/>
    </source>
</evidence>
<dbReference type="Gene3D" id="3.30.460.10">
    <property type="entry name" value="Beta Polymerase, domain 2"/>
    <property type="match status" value="1"/>
</dbReference>
<dbReference type="SUPFAM" id="SSF50118">
    <property type="entry name" value="Cell growth inhibitor/plasmid maintenance toxic component"/>
    <property type="match status" value="1"/>
</dbReference>
<dbReference type="InterPro" id="IPR003477">
    <property type="entry name" value="PemK-like"/>
</dbReference>
<dbReference type="InterPro" id="IPR011067">
    <property type="entry name" value="Plasmid_toxin/cell-grow_inhib"/>
</dbReference>
<feature type="domain" description="Polymerase beta nucleotidyltransferase" evidence="1">
    <location>
        <begin position="442"/>
        <end position="504"/>
    </location>
</feature>
<gene>
    <name evidence="2" type="ORF">RFULGI_LOCUS9278</name>
</gene>
<comment type="caution">
    <text evidence="2">The sequence shown here is derived from an EMBL/GenBank/DDBJ whole genome shotgun (WGS) entry which is preliminary data.</text>
</comment>
<reference evidence="2" key="1">
    <citation type="submission" date="2021-06" db="EMBL/GenBank/DDBJ databases">
        <authorList>
            <person name="Kallberg Y."/>
            <person name="Tangrot J."/>
            <person name="Rosling A."/>
        </authorList>
    </citation>
    <scope>NUCLEOTIDE SEQUENCE</scope>
    <source>
        <strain evidence="2">IN212</strain>
    </source>
</reference>
<protein>
    <submittedName>
        <fullName evidence="2">11272_t:CDS:1</fullName>
    </submittedName>
</protein>
<dbReference type="EMBL" id="CAJVPZ010016290">
    <property type="protein sequence ID" value="CAG8672304.1"/>
    <property type="molecule type" value="Genomic_DNA"/>
</dbReference>
<dbReference type="Pfam" id="PF18765">
    <property type="entry name" value="Polbeta"/>
    <property type="match status" value="1"/>
</dbReference>
<dbReference type="GO" id="GO:0003677">
    <property type="term" value="F:DNA binding"/>
    <property type="evidence" value="ECO:0007669"/>
    <property type="project" value="InterPro"/>
</dbReference>
<dbReference type="InterPro" id="IPR041633">
    <property type="entry name" value="Polbeta"/>
</dbReference>
<dbReference type="Pfam" id="PF02452">
    <property type="entry name" value="PemK_toxin"/>
    <property type="match status" value="1"/>
</dbReference>
<dbReference type="Proteomes" id="UP000789396">
    <property type="component" value="Unassembled WGS sequence"/>
</dbReference>
<dbReference type="Gene3D" id="2.30.30.110">
    <property type="match status" value="1"/>
</dbReference>
<feature type="non-terminal residue" evidence="2">
    <location>
        <position position="606"/>
    </location>
</feature>
<name>A0A9N9EBZ5_9GLOM</name>
<dbReference type="InterPro" id="IPR043519">
    <property type="entry name" value="NT_sf"/>
</dbReference>
<dbReference type="AlphaFoldDB" id="A0A9N9EBZ5"/>
<dbReference type="CDD" id="cd05403">
    <property type="entry name" value="NT_KNTase_like"/>
    <property type="match status" value="1"/>
</dbReference>
<evidence type="ECO:0000313" key="3">
    <source>
        <dbReference type="Proteomes" id="UP000789396"/>
    </source>
</evidence>
<dbReference type="OrthoDB" id="2434338at2759"/>
<accession>A0A9N9EBZ5</accession>
<dbReference type="SUPFAM" id="SSF81301">
    <property type="entry name" value="Nucleotidyltransferase"/>
    <property type="match status" value="1"/>
</dbReference>
<organism evidence="2 3">
    <name type="scientific">Racocetra fulgida</name>
    <dbReference type="NCBI Taxonomy" id="60492"/>
    <lineage>
        <taxon>Eukaryota</taxon>
        <taxon>Fungi</taxon>
        <taxon>Fungi incertae sedis</taxon>
        <taxon>Mucoromycota</taxon>
        <taxon>Glomeromycotina</taxon>
        <taxon>Glomeromycetes</taxon>
        <taxon>Diversisporales</taxon>
        <taxon>Gigasporaceae</taxon>
        <taxon>Racocetra</taxon>
    </lineage>
</organism>
<evidence type="ECO:0000313" key="2">
    <source>
        <dbReference type="EMBL" id="CAG8672304.1"/>
    </source>
</evidence>
<keyword evidence="3" id="KW-1185">Reference proteome</keyword>